<name>A0A1F7W5L9_9BACT</name>
<evidence type="ECO:0000313" key="2">
    <source>
        <dbReference type="Proteomes" id="UP000176501"/>
    </source>
</evidence>
<dbReference type="AlphaFoldDB" id="A0A1F7W5L9"/>
<evidence type="ECO:0000313" key="1">
    <source>
        <dbReference type="EMBL" id="OGL98113.1"/>
    </source>
</evidence>
<organism evidence="1 2">
    <name type="scientific">Candidatus Uhrbacteria bacterium RIFOXYB2_FULL_57_15</name>
    <dbReference type="NCBI Taxonomy" id="1802422"/>
    <lineage>
        <taxon>Bacteria</taxon>
        <taxon>Candidatus Uhriibacteriota</taxon>
    </lineage>
</organism>
<dbReference type="Proteomes" id="UP000176501">
    <property type="component" value="Unassembled WGS sequence"/>
</dbReference>
<accession>A0A1F7W5L9</accession>
<proteinExistence type="predicted"/>
<protein>
    <submittedName>
        <fullName evidence="1">Uncharacterized protein</fullName>
    </submittedName>
</protein>
<gene>
    <name evidence="1" type="ORF">A2304_03455</name>
</gene>
<comment type="caution">
    <text evidence="1">The sequence shown here is derived from an EMBL/GenBank/DDBJ whole genome shotgun (WGS) entry which is preliminary data.</text>
</comment>
<reference evidence="1 2" key="1">
    <citation type="journal article" date="2016" name="Nat. Commun.">
        <title>Thousands of microbial genomes shed light on interconnected biogeochemical processes in an aquifer system.</title>
        <authorList>
            <person name="Anantharaman K."/>
            <person name="Brown C.T."/>
            <person name="Hug L.A."/>
            <person name="Sharon I."/>
            <person name="Castelle C.J."/>
            <person name="Probst A.J."/>
            <person name="Thomas B.C."/>
            <person name="Singh A."/>
            <person name="Wilkins M.J."/>
            <person name="Karaoz U."/>
            <person name="Brodie E.L."/>
            <person name="Williams K.H."/>
            <person name="Hubbard S.S."/>
            <person name="Banfield J.F."/>
        </authorList>
    </citation>
    <scope>NUCLEOTIDE SEQUENCE [LARGE SCALE GENOMIC DNA]</scope>
</reference>
<sequence length="94" mass="10517">MQKIYASGIGSFVPDVQIAGLDRGKAEFLRDLAEESDGRITFIDDHTGHLVKAHEAEISVDLVRMRRPGEPHTLEIHPLDDVAWRVIASLDELE</sequence>
<dbReference type="EMBL" id="MGFE01000023">
    <property type="protein sequence ID" value="OGL98113.1"/>
    <property type="molecule type" value="Genomic_DNA"/>
</dbReference>